<reference evidence="1" key="1">
    <citation type="submission" date="2022-05" db="EMBL/GenBank/DDBJ databases">
        <title>The Musa troglodytarum L. genome provides insights into the mechanism of non-climacteric behaviour and enrichment of carotenoids.</title>
        <authorList>
            <person name="Wang J."/>
        </authorList>
    </citation>
    <scope>NUCLEOTIDE SEQUENCE</scope>
    <source>
        <tissue evidence="1">Leaf</tissue>
    </source>
</reference>
<dbReference type="OrthoDB" id="2006758at2759"/>
<name>A0A9E7K6Z3_9LILI</name>
<dbReference type="Proteomes" id="UP001055439">
    <property type="component" value="Chromosome 5"/>
</dbReference>
<dbReference type="AlphaFoldDB" id="A0A9E7K6Z3"/>
<proteinExistence type="predicted"/>
<protein>
    <submittedName>
        <fullName evidence="1">Glutaredoxin</fullName>
    </submittedName>
</protein>
<evidence type="ECO:0000313" key="2">
    <source>
        <dbReference type="Proteomes" id="UP001055439"/>
    </source>
</evidence>
<keyword evidence="2" id="KW-1185">Reference proteome</keyword>
<sequence>MPITSKTVGGSLRSSIWGFSCTDRTSSRGPSTEVVPCSCHDSSQPDVEMRCHIVGELCWRRSRGALGLRWKELIELLPFRCFPSATSGHSHKLLDFREGNLEDNSEILLPLISSMNSSSDNISARFSSSRSSRICAAYLHGMVFSTSYKKSKARLLPEFTGCCCCCCCWEGEINLIVRSKPESTSLPKQWSQLATKVKGHDPVGGSNQLSSDEHDRHRGVAAEQLDQCLLHLSPSRVFVELVNRRIDSQLAEEPLDGVAHAAGAQAEDYHGLLRGQPHHPVHPRIEWNAGAQILVD</sequence>
<accession>A0A9E7K6Z3</accession>
<organism evidence="1 2">
    <name type="scientific">Musa troglodytarum</name>
    <name type="common">fe'i banana</name>
    <dbReference type="NCBI Taxonomy" id="320322"/>
    <lineage>
        <taxon>Eukaryota</taxon>
        <taxon>Viridiplantae</taxon>
        <taxon>Streptophyta</taxon>
        <taxon>Embryophyta</taxon>
        <taxon>Tracheophyta</taxon>
        <taxon>Spermatophyta</taxon>
        <taxon>Magnoliopsida</taxon>
        <taxon>Liliopsida</taxon>
        <taxon>Zingiberales</taxon>
        <taxon>Musaceae</taxon>
        <taxon>Musa</taxon>
    </lineage>
</organism>
<evidence type="ECO:0000313" key="1">
    <source>
        <dbReference type="EMBL" id="URE05465.1"/>
    </source>
</evidence>
<dbReference type="EMBL" id="CP097507">
    <property type="protein sequence ID" value="URE05465.1"/>
    <property type="molecule type" value="Genomic_DNA"/>
</dbReference>
<gene>
    <name evidence="1" type="ORF">MUK42_22627</name>
</gene>